<dbReference type="GO" id="GO:0005615">
    <property type="term" value="C:extracellular space"/>
    <property type="evidence" value="ECO:0007669"/>
    <property type="project" value="TreeGrafter"/>
</dbReference>
<protein>
    <recommendedName>
        <fullName evidence="3">Hemolymph juvenile hormone-binding protein</fullName>
    </recommendedName>
</protein>
<evidence type="ECO:0000313" key="1">
    <source>
        <dbReference type="EnsemblMetazoa" id="MESCA007296-PA"/>
    </source>
</evidence>
<accession>T1GU87</accession>
<reference evidence="2" key="1">
    <citation type="submission" date="2013-02" db="EMBL/GenBank/DDBJ databases">
        <authorList>
            <person name="Hughes D."/>
        </authorList>
    </citation>
    <scope>NUCLEOTIDE SEQUENCE</scope>
    <source>
        <strain>Durham</strain>
        <strain evidence="2">NC isolate 2 -- Noor lab</strain>
    </source>
</reference>
<evidence type="ECO:0008006" key="3">
    <source>
        <dbReference type="Google" id="ProtNLM"/>
    </source>
</evidence>
<keyword evidence="2" id="KW-1185">Reference proteome</keyword>
<dbReference type="Proteomes" id="UP000015102">
    <property type="component" value="Unassembled WGS sequence"/>
</dbReference>
<dbReference type="OMA" id="FENSHAR"/>
<dbReference type="PANTHER" id="PTHR11008:SF39">
    <property type="entry name" value="CIRCADIAN CLOCK-CONTROLLED PROTEIN-LIKE PROTEIN"/>
    <property type="match status" value="1"/>
</dbReference>
<reference evidence="1" key="2">
    <citation type="submission" date="2015-06" db="UniProtKB">
        <authorList>
            <consortium name="EnsemblMetazoa"/>
        </authorList>
    </citation>
    <scope>IDENTIFICATION</scope>
</reference>
<dbReference type="Gene3D" id="3.15.10.30">
    <property type="entry name" value="Haemolymph juvenile hormone binding protein"/>
    <property type="match status" value="1"/>
</dbReference>
<dbReference type="SMART" id="SM00700">
    <property type="entry name" value="JHBP"/>
    <property type="match status" value="1"/>
</dbReference>
<dbReference type="InterPro" id="IPR038606">
    <property type="entry name" value="To_sf"/>
</dbReference>
<organism evidence="1 2">
    <name type="scientific">Megaselia scalaris</name>
    <name type="common">Humpbacked fly</name>
    <name type="synonym">Phora scalaris</name>
    <dbReference type="NCBI Taxonomy" id="36166"/>
    <lineage>
        <taxon>Eukaryota</taxon>
        <taxon>Metazoa</taxon>
        <taxon>Ecdysozoa</taxon>
        <taxon>Arthropoda</taxon>
        <taxon>Hexapoda</taxon>
        <taxon>Insecta</taxon>
        <taxon>Pterygota</taxon>
        <taxon>Neoptera</taxon>
        <taxon>Endopterygota</taxon>
        <taxon>Diptera</taxon>
        <taxon>Brachycera</taxon>
        <taxon>Muscomorpha</taxon>
        <taxon>Platypezoidea</taxon>
        <taxon>Phoridae</taxon>
        <taxon>Megaseliini</taxon>
        <taxon>Megaselia</taxon>
    </lineage>
</organism>
<evidence type="ECO:0000313" key="2">
    <source>
        <dbReference type="Proteomes" id="UP000015102"/>
    </source>
</evidence>
<name>T1GU87_MEGSC</name>
<dbReference type="AlphaFoldDB" id="T1GU87"/>
<dbReference type="InterPro" id="IPR010562">
    <property type="entry name" value="Haemolymph_juvenile_hormone-bd"/>
</dbReference>
<dbReference type="EMBL" id="CAQQ02017101">
    <property type="status" value="NOT_ANNOTATED_CDS"/>
    <property type="molecule type" value="Genomic_DNA"/>
</dbReference>
<dbReference type="Pfam" id="PF06585">
    <property type="entry name" value="JHBP"/>
    <property type="match status" value="1"/>
</dbReference>
<proteinExistence type="predicted"/>
<dbReference type="EnsemblMetazoa" id="MESCA007296-RA">
    <property type="protein sequence ID" value="MESCA007296-PA"/>
    <property type="gene ID" value="MESCA007296"/>
</dbReference>
<dbReference type="HOGENOM" id="CLU_069908_5_0_1"/>
<dbReference type="PANTHER" id="PTHR11008">
    <property type="entry name" value="PROTEIN TAKEOUT-LIKE PROTEIN"/>
    <property type="match status" value="1"/>
</dbReference>
<sequence length="173" mass="19630">MGRGREFKAIFSELSVRGGSNFIIDKLVANTSTISFDVYITIPKISFVGKYYLRIKILLLEIGGKGNMTGTFENSKAVVKMRGSRYMKDDVEYVKFHKMPMRISVDKMKLNLENLFNGDKVLGEVGNNIINDNQDLYLQEIIPGLEKGLSKKFLDIANQILETATYDEMFPPN</sequence>
<dbReference type="STRING" id="36166.T1GU87"/>